<evidence type="ECO:0000256" key="2">
    <source>
        <dbReference type="ARBA" id="ARBA00022723"/>
    </source>
</evidence>
<dbReference type="GO" id="GO:0005634">
    <property type="term" value="C:nucleus"/>
    <property type="evidence" value="ECO:0007669"/>
    <property type="project" value="UniProtKB-SubCell"/>
</dbReference>
<dbReference type="GO" id="GO:0030695">
    <property type="term" value="F:GTPase regulator activity"/>
    <property type="evidence" value="ECO:0007669"/>
    <property type="project" value="UniProtKB-ARBA"/>
</dbReference>
<dbReference type="InterPro" id="IPR001781">
    <property type="entry name" value="Znf_LIM"/>
</dbReference>
<dbReference type="SUPFAM" id="SSF48350">
    <property type="entry name" value="GTPase activation domain, GAP"/>
    <property type="match status" value="1"/>
</dbReference>
<evidence type="ECO:0000259" key="10">
    <source>
        <dbReference type="PROSITE" id="PS50157"/>
    </source>
</evidence>
<evidence type="ECO:0000256" key="6">
    <source>
        <dbReference type="PROSITE-ProRule" id="PRU00042"/>
    </source>
</evidence>
<proteinExistence type="predicted"/>
<dbReference type="CDD" id="cd09391">
    <property type="entry name" value="LIM1_Lrg1p_like"/>
    <property type="match status" value="1"/>
</dbReference>
<dbReference type="InterPro" id="IPR013087">
    <property type="entry name" value="Znf_C2H2_type"/>
</dbReference>
<dbReference type="PROSITE" id="PS50157">
    <property type="entry name" value="ZINC_FINGER_C2H2_2"/>
    <property type="match status" value="1"/>
</dbReference>
<evidence type="ECO:0000256" key="3">
    <source>
        <dbReference type="ARBA" id="ARBA00022737"/>
    </source>
</evidence>
<dbReference type="PROSITE" id="PS50023">
    <property type="entry name" value="LIM_DOMAIN_2"/>
    <property type="match status" value="3"/>
</dbReference>
<feature type="compositionally biased region" description="Basic residues" evidence="8">
    <location>
        <begin position="51"/>
        <end position="66"/>
    </location>
</feature>
<dbReference type="Pfam" id="PF00412">
    <property type="entry name" value="LIM"/>
    <property type="match status" value="3"/>
</dbReference>
<organism evidence="12 13">
    <name type="scientific">Clavispora lusitaniae</name>
    <name type="common">Candida lusitaniae</name>
    <dbReference type="NCBI Taxonomy" id="36911"/>
    <lineage>
        <taxon>Eukaryota</taxon>
        <taxon>Fungi</taxon>
        <taxon>Dikarya</taxon>
        <taxon>Ascomycota</taxon>
        <taxon>Saccharomycotina</taxon>
        <taxon>Pichiomycetes</taxon>
        <taxon>Metschnikowiaceae</taxon>
        <taxon>Clavispora</taxon>
    </lineage>
</organism>
<dbReference type="Gene3D" id="1.10.555.10">
    <property type="entry name" value="Rho GTPase activation protein"/>
    <property type="match status" value="1"/>
</dbReference>
<feature type="compositionally biased region" description="Polar residues" evidence="8">
    <location>
        <begin position="839"/>
        <end position="848"/>
    </location>
</feature>
<feature type="region of interest" description="Disordered" evidence="8">
    <location>
        <begin position="872"/>
        <end position="901"/>
    </location>
</feature>
<name>A0AA91T342_CLALS</name>
<feature type="domain" description="Rho-GAP" evidence="11">
    <location>
        <begin position="1076"/>
        <end position="1284"/>
    </location>
</feature>
<keyword evidence="3" id="KW-0677">Repeat</keyword>
<feature type="region of interest" description="Disordered" evidence="8">
    <location>
        <begin position="1"/>
        <end position="307"/>
    </location>
</feature>
<dbReference type="InterPro" id="IPR000198">
    <property type="entry name" value="RhoGAP_dom"/>
</dbReference>
<sequence length="1356" mass="152382">MSEDQRQDVSSPKRFFKNITSSPFRSSDSRQSPTPEAHSFRSPPSPLKSPAHTRSHSHDFFHRRKHSDTNWTSLIPPLPSNPNSPQLKGNNLGVPPKNRHSIAVSPPGSRDIPDMLQPSPNPRAEPSFGNDRPSDYTMSRNVSNPFITPSKNQPSNSGQAVAPKPQVSRTPSQNPSSQMNVGSGRTQMPAGPPPKTPDSKIAAQRSFVSPHTPMGNASHSSHPSATRNRQIQMPGDSPSHRRLPTGPGGEPQPYTSPLPQRQFQMQSQSVQPQNQPYSQDRSSDSLVSTPNKPPSLQRNPTSKRRKDCKACGQPISGQFVRAMNNAYHIDCFTCYKCGVQCSSKFFPHDITDKNGNVVQVPLCEYDYFKELDLICFSCDSALRGPYITALGNKYHLEHFKCSACGKVFESDESYYEHENNIYCHYHYSKLFATKCEGCQSSIVKQFVELFKGGRNQQWHPECYMVYKFWNVSITAECVGLQEKLGIEFNTFHIDDIAPDDLLIVEQQIENAVMQCWLILSGFEEIAASCISEMLLCACTGKRNNGLSMTGRLVVFVEILFNALDFVQGMCLMHKPEKPSNESHNSVAEEIYSVDAFDKFQTLRKEPRNISGKLMSYLAILRKSKQSAATGSFSTELLSVVTGTAHYLKLMIRIGLNNALTLNKIRCDTRALDGFLRLIKKYEEVDPMDKLQGDARISISSRLAVPYNATDSCTACSKSIEKACVAFKNSRWHLKCFECSNCHRKSSSEFKVESFLWGTDNRILCTECSRKGAGEGSGYVSGFVKVSDLSQLAYLLKIAIFRSKFAINKNEAPVNRTESVTSTRMTNIEEEPSETETDYSRTLSDITSLRTKRESQKLSNSIKKNARKSVILEAPEAAMAKKSNTTEESEERQRQASSASMLSFVPSEQDSDQFDFSFNNLKIRDDPPDRQTSNNLDRTYDLLKNEKALTLDDIPRIVAAEQAREQRPNAYKHHNSLYLKKDQPLRTVSVANDDVRKSGTGNDQVNRIPSYSKYYSELSKNDHFILQHIAVEALLEMKRFGREELVNMIPTRKSGTFWDKFKFGGGDKSKHVDVFGANLKEVSKKYGVDSDLGVGPAQLRIPILVDDIIKALRQKDMSVEGIFRLNGNIKNLRELTEQINKSPLKSPDFSKYSAVQLAALLKKWLRELPNPLLTCELYDLWISSRREKDPVRSKRILQLACCMLPRSHRNLLEVLLYFFNWVASFAEIDEETGSKMDIHNLATVIAPNILSSKAAQDGSGSQSSESHFYGIEVVNSLIEMNEELAVIPNDVWDFYQKCQFPASTKGDTLSSKDIFGTISKVSKENPQFFSKFMETEPSYGHSQNSIKKGQAVVHNPV</sequence>
<dbReference type="SMART" id="SM00324">
    <property type="entry name" value="RhoGAP"/>
    <property type="match status" value="1"/>
</dbReference>
<feature type="region of interest" description="Disordered" evidence="8">
    <location>
        <begin position="812"/>
        <end position="860"/>
    </location>
</feature>
<dbReference type="EMBL" id="LYUB02000004">
    <property type="protein sequence ID" value="OVF09710.1"/>
    <property type="molecule type" value="Genomic_DNA"/>
</dbReference>
<evidence type="ECO:0000259" key="9">
    <source>
        <dbReference type="PROSITE" id="PS50023"/>
    </source>
</evidence>
<evidence type="ECO:0000256" key="8">
    <source>
        <dbReference type="SAM" id="MobiDB-lite"/>
    </source>
</evidence>
<evidence type="ECO:0000313" key="12">
    <source>
        <dbReference type="EMBL" id="OVF09710.1"/>
    </source>
</evidence>
<feature type="compositionally biased region" description="Polar residues" evidence="8">
    <location>
        <begin position="815"/>
        <end position="825"/>
    </location>
</feature>
<feature type="domain" description="LIM zinc-binding" evidence="9">
    <location>
        <begin position="306"/>
        <end position="370"/>
    </location>
</feature>
<feature type="compositionally biased region" description="Polar residues" evidence="8">
    <location>
        <begin position="284"/>
        <end position="300"/>
    </location>
</feature>
<keyword evidence="6" id="KW-0863">Zinc-finger</keyword>
<dbReference type="GO" id="GO:0030036">
    <property type="term" value="P:actin cytoskeleton organization"/>
    <property type="evidence" value="ECO:0007669"/>
    <property type="project" value="TreeGrafter"/>
</dbReference>
<dbReference type="PROSITE" id="PS00478">
    <property type="entry name" value="LIM_DOMAIN_1"/>
    <property type="match status" value="1"/>
</dbReference>
<dbReference type="CDD" id="cd09392">
    <property type="entry name" value="LIM2_Lrg1p_like"/>
    <property type="match status" value="1"/>
</dbReference>
<evidence type="ECO:0000256" key="4">
    <source>
        <dbReference type="ARBA" id="ARBA00022833"/>
    </source>
</evidence>
<dbReference type="SMART" id="SM00132">
    <property type="entry name" value="LIM"/>
    <property type="match status" value="3"/>
</dbReference>
<feature type="compositionally biased region" description="Polar residues" evidence="8">
    <location>
        <begin position="215"/>
        <end position="231"/>
    </location>
</feature>
<comment type="subcellular location">
    <subcellularLocation>
        <location evidence="1">Nucleus</location>
    </subcellularLocation>
</comment>
<dbReference type="PANTHER" id="PTHR24215:SF10">
    <property type="entry name" value="RHO-GTPASE-ACTIVATING PROTEIN LRG1"/>
    <property type="match status" value="1"/>
</dbReference>
<dbReference type="PANTHER" id="PTHR24215">
    <property type="entry name" value="RHO-GTPASE-ACTIVATING PROTEIN LRG1"/>
    <property type="match status" value="1"/>
</dbReference>
<feature type="compositionally biased region" description="Polar residues" evidence="8">
    <location>
        <begin position="136"/>
        <end position="159"/>
    </location>
</feature>
<keyword evidence="7" id="KW-0440">LIM domain</keyword>
<keyword evidence="2 7" id="KW-0479">Metal-binding</keyword>
<gene>
    <name evidence="12" type="ORF">A9F13_04g02002</name>
</gene>
<dbReference type="KEGG" id="clus:A9F13_04g02002"/>
<reference evidence="12 13" key="1">
    <citation type="submission" date="2017-04" db="EMBL/GenBank/DDBJ databases">
        <title>Draft genome of the yeast Clavispora lusitaniae type strain CBS 6936.</title>
        <authorList>
            <person name="Durrens P."/>
            <person name="Klopp C."/>
            <person name="Biteau N."/>
            <person name="Fitton-Ouhabi V."/>
            <person name="Dementhon K."/>
            <person name="Accoceberry I."/>
            <person name="Sherman D.J."/>
            <person name="Noel T."/>
        </authorList>
    </citation>
    <scope>NUCLEOTIDE SEQUENCE [LARGE SCALE GENOMIC DNA]</scope>
    <source>
        <strain evidence="12 13">CBS 6936</strain>
    </source>
</reference>
<dbReference type="CDD" id="cd09393">
    <property type="entry name" value="LIM3_Lrg1p_like"/>
    <property type="match status" value="1"/>
</dbReference>
<dbReference type="SUPFAM" id="SSF57716">
    <property type="entry name" value="Glucocorticoid receptor-like (DNA-binding domain)"/>
    <property type="match status" value="3"/>
</dbReference>
<protein>
    <submittedName>
        <fullName evidence="12">Rho-GTPase-activating protein</fullName>
    </submittedName>
</protein>
<evidence type="ECO:0000256" key="1">
    <source>
        <dbReference type="ARBA" id="ARBA00004123"/>
    </source>
</evidence>
<dbReference type="GO" id="GO:0007165">
    <property type="term" value="P:signal transduction"/>
    <property type="evidence" value="ECO:0007669"/>
    <property type="project" value="InterPro"/>
</dbReference>
<evidence type="ECO:0000259" key="11">
    <source>
        <dbReference type="PROSITE" id="PS50238"/>
    </source>
</evidence>
<accession>A0AA91T342</accession>
<feature type="domain" description="LIM zinc-binding" evidence="9">
    <location>
        <begin position="710"/>
        <end position="774"/>
    </location>
</feature>
<feature type="compositionally biased region" description="Low complexity" evidence="8">
    <location>
        <begin position="21"/>
        <end position="33"/>
    </location>
</feature>
<keyword evidence="4 7" id="KW-0862">Zinc</keyword>
<dbReference type="InterPro" id="IPR008936">
    <property type="entry name" value="Rho_GTPase_activation_prot"/>
</dbReference>
<comment type="caution">
    <text evidence="12">The sequence shown here is derived from an EMBL/GenBank/DDBJ whole genome shotgun (WGS) entry which is preliminary data.</text>
</comment>
<dbReference type="Proteomes" id="UP000195602">
    <property type="component" value="Unassembled WGS sequence"/>
</dbReference>
<dbReference type="GO" id="GO:0005737">
    <property type="term" value="C:cytoplasm"/>
    <property type="evidence" value="ECO:0007669"/>
    <property type="project" value="TreeGrafter"/>
</dbReference>
<feature type="domain" description="LIM zinc-binding" evidence="9">
    <location>
        <begin position="373"/>
        <end position="433"/>
    </location>
</feature>
<feature type="compositionally biased region" description="Acidic residues" evidence="8">
    <location>
        <begin position="827"/>
        <end position="836"/>
    </location>
</feature>
<evidence type="ECO:0000256" key="5">
    <source>
        <dbReference type="ARBA" id="ARBA00023242"/>
    </source>
</evidence>
<evidence type="ECO:0000256" key="7">
    <source>
        <dbReference type="PROSITE-ProRule" id="PRU00125"/>
    </source>
</evidence>
<keyword evidence="5" id="KW-0539">Nucleus</keyword>
<dbReference type="Pfam" id="PF00620">
    <property type="entry name" value="RhoGAP"/>
    <property type="match status" value="1"/>
</dbReference>
<dbReference type="Gene3D" id="2.10.110.10">
    <property type="entry name" value="Cysteine Rich Protein"/>
    <property type="match status" value="4"/>
</dbReference>
<evidence type="ECO:0000313" key="13">
    <source>
        <dbReference type="Proteomes" id="UP000195602"/>
    </source>
</evidence>
<feature type="compositionally biased region" description="Low complexity" evidence="8">
    <location>
        <begin position="257"/>
        <end position="279"/>
    </location>
</feature>
<feature type="domain" description="C2H2-type" evidence="10">
    <location>
        <begin position="399"/>
        <end position="424"/>
    </location>
</feature>
<dbReference type="PROSITE" id="PS50238">
    <property type="entry name" value="RHOGAP"/>
    <property type="match status" value="1"/>
</dbReference>
<feature type="compositionally biased region" description="Polar residues" evidence="8">
    <location>
        <begin position="167"/>
        <end position="186"/>
    </location>
</feature>
<dbReference type="GO" id="GO:0008270">
    <property type="term" value="F:zinc ion binding"/>
    <property type="evidence" value="ECO:0007669"/>
    <property type="project" value="UniProtKB-KW"/>
</dbReference>